<keyword evidence="1" id="KW-0436">Ligase</keyword>
<dbReference type="Gene3D" id="3.40.50.12780">
    <property type="entry name" value="N-terminal domain of ligase-like"/>
    <property type="match status" value="1"/>
</dbReference>
<dbReference type="SUPFAM" id="SSF56801">
    <property type="entry name" value="Acetyl-CoA synthetase-like"/>
    <property type="match status" value="1"/>
</dbReference>
<dbReference type="InterPro" id="IPR053158">
    <property type="entry name" value="CapK_Type1_Caps_Biosynth"/>
</dbReference>
<dbReference type="PANTHER" id="PTHR36932:SF1">
    <property type="entry name" value="CAPSULAR POLYSACCHARIDE BIOSYNTHESIS PROTEIN"/>
    <property type="match status" value="1"/>
</dbReference>
<dbReference type="EMBL" id="JBHTIF010000001">
    <property type="protein sequence ID" value="MFD0724957.1"/>
    <property type="molecule type" value="Genomic_DNA"/>
</dbReference>
<dbReference type="PANTHER" id="PTHR36932">
    <property type="entry name" value="CAPSULAR POLYSACCHARIDE BIOSYNTHESIS PROTEIN"/>
    <property type="match status" value="1"/>
</dbReference>
<keyword evidence="2" id="KW-1185">Reference proteome</keyword>
<accession>A0ABW2Y9A3</accession>
<sequence length="477" mass="53686">MNRLRRAYGPLFRRVLYPLYESGLRGRGTLRYLTEYERDQWRSADEIRELQWRKLRALVDHCWTQVPFYRAHWARAGVSGPGDIRDHDDYARLPILTKRHLREHFEALKADGWRDRLLYKTTGGSTGEPVTIGYTRESYERRTAVMLRGYAWAGAPLGVHALFLWGQDPGGQGWKERLHHAAFNRRYLNAYVMGEANLAGYADAIDADRPEVIVAYVAPLVRLAKWLEARGRRVHAPRAILCAAEPLYPHHRLLIERVFGAPVRNTYGCREVMLIAAECGHGPGLHVNADHLHVELGEPVAPGDAAGPREVLVTDLHNYGMPLMRYANGDIATAHAQDCPCGRGLPLLGRVDGRRMDTLRTPEGRFVGEYLEYLVFGTPGIQRFQAVQHRLDAIEVSLVRGEGFDPAALDTLRERFHEVCGPSTRLNFHYADDIPLTRTGKLRVAISTLACSASTAFAHAFDWIARTGVESAVMAVA</sequence>
<proteinExistence type="predicted"/>
<evidence type="ECO:0000313" key="1">
    <source>
        <dbReference type="EMBL" id="MFD0724957.1"/>
    </source>
</evidence>
<organism evidence="1 2">
    <name type="scientific">Lysobacter brunescens</name>
    <dbReference type="NCBI Taxonomy" id="262323"/>
    <lineage>
        <taxon>Bacteria</taxon>
        <taxon>Pseudomonadati</taxon>
        <taxon>Pseudomonadota</taxon>
        <taxon>Gammaproteobacteria</taxon>
        <taxon>Lysobacterales</taxon>
        <taxon>Lysobacteraceae</taxon>
        <taxon>Lysobacter</taxon>
    </lineage>
</organism>
<dbReference type="InterPro" id="IPR042099">
    <property type="entry name" value="ANL_N_sf"/>
</dbReference>
<comment type="caution">
    <text evidence="1">The sequence shown here is derived from an EMBL/GenBank/DDBJ whole genome shotgun (WGS) entry which is preliminary data.</text>
</comment>
<reference evidence="2" key="1">
    <citation type="journal article" date="2019" name="Int. J. Syst. Evol. Microbiol.">
        <title>The Global Catalogue of Microorganisms (GCM) 10K type strain sequencing project: providing services to taxonomists for standard genome sequencing and annotation.</title>
        <authorList>
            <consortium name="The Broad Institute Genomics Platform"/>
            <consortium name="The Broad Institute Genome Sequencing Center for Infectious Disease"/>
            <person name="Wu L."/>
            <person name="Ma J."/>
        </authorList>
    </citation>
    <scope>NUCLEOTIDE SEQUENCE [LARGE SCALE GENOMIC DNA]</scope>
    <source>
        <strain evidence="2">CCUG 55585</strain>
    </source>
</reference>
<evidence type="ECO:0000313" key="2">
    <source>
        <dbReference type="Proteomes" id="UP001597110"/>
    </source>
</evidence>
<protein>
    <submittedName>
        <fullName evidence="1">Phenylacetate--CoA ligase family protein</fullName>
    </submittedName>
</protein>
<gene>
    <name evidence="1" type="ORF">ACFQ0E_05010</name>
</gene>
<dbReference type="Proteomes" id="UP001597110">
    <property type="component" value="Unassembled WGS sequence"/>
</dbReference>
<dbReference type="RefSeq" id="WP_386822584.1">
    <property type="nucleotide sequence ID" value="NZ_JBHTIF010000001.1"/>
</dbReference>
<dbReference type="GO" id="GO:0016874">
    <property type="term" value="F:ligase activity"/>
    <property type="evidence" value="ECO:0007669"/>
    <property type="project" value="UniProtKB-KW"/>
</dbReference>
<name>A0ABW2Y9A3_9GAMM</name>